<dbReference type="SUPFAM" id="SSF52047">
    <property type="entry name" value="RNI-like"/>
    <property type="match status" value="1"/>
</dbReference>
<evidence type="ECO:0000313" key="6">
    <source>
        <dbReference type="Proteomes" id="UP000039324"/>
    </source>
</evidence>
<dbReference type="EMBL" id="CDSF01000002">
    <property type="protein sequence ID" value="CEO94892.1"/>
    <property type="molecule type" value="Genomic_DNA"/>
</dbReference>
<dbReference type="PANTHER" id="PTHR45690:SF19">
    <property type="entry name" value="NACHT, LRR AND PYD DOMAINS-CONTAINING PROTEIN 3"/>
    <property type="match status" value="1"/>
</dbReference>
<evidence type="ECO:0000256" key="2">
    <source>
        <dbReference type="ARBA" id="ARBA00022490"/>
    </source>
</evidence>
<dbReference type="Proteomes" id="UP000039324">
    <property type="component" value="Unassembled WGS sequence"/>
</dbReference>
<organism evidence="5 6">
    <name type="scientific">Plasmodiophora brassicae</name>
    <name type="common">Clubroot disease agent</name>
    <dbReference type="NCBI Taxonomy" id="37360"/>
    <lineage>
        <taxon>Eukaryota</taxon>
        <taxon>Sar</taxon>
        <taxon>Rhizaria</taxon>
        <taxon>Endomyxa</taxon>
        <taxon>Phytomyxea</taxon>
        <taxon>Plasmodiophorida</taxon>
        <taxon>Plasmodiophoridae</taxon>
        <taxon>Plasmodiophora</taxon>
    </lineage>
</organism>
<name>A0A0G4IIH9_PLABS</name>
<dbReference type="GO" id="GO:0005737">
    <property type="term" value="C:cytoplasm"/>
    <property type="evidence" value="ECO:0007669"/>
    <property type="project" value="UniProtKB-SubCell"/>
</dbReference>
<reference evidence="5 6" key="1">
    <citation type="submission" date="2015-02" db="EMBL/GenBank/DDBJ databases">
        <authorList>
            <person name="Chooi Y.-H."/>
        </authorList>
    </citation>
    <scope>NUCLEOTIDE SEQUENCE [LARGE SCALE GENOMIC DNA]</scope>
    <source>
        <strain evidence="5">E3</strain>
    </source>
</reference>
<evidence type="ECO:0000313" key="5">
    <source>
        <dbReference type="EMBL" id="CEO94892.1"/>
    </source>
</evidence>
<accession>A0A0G4IIH9</accession>
<keyword evidence="6" id="KW-1185">Reference proteome</keyword>
<evidence type="ECO:0000256" key="1">
    <source>
        <dbReference type="ARBA" id="ARBA00004496"/>
    </source>
</evidence>
<dbReference type="AlphaFoldDB" id="A0A0G4IIH9"/>
<keyword evidence="2" id="KW-0963">Cytoplasm</keyword>
<feature type="compositionally biased region" description="Polar residues" evidence="4">
    <location>
        <begin position="399"/>
        <end position="414"/>
    </location>
</feature>
<evidence type="ECO:0000256" key="4">
    <source>
        <dbReference type="SAM" id="MobiDB-lite"/>
    </source>
</evidence>
<gene>
    <name evidence="5" type="ORF">PBRA_003705</name>
</gene>
<dbReference type="Pfam" id="PF13516">
    <property type="entry name" value="LRR_6"/>
    <property type="match status" value="2"/>
</dbReference>
<sequence length="606" mass="67812">MKGEGAGAILSPRRSLQSAGYVQFGNLDDVIAFLSHRREERHVFLTDNPFMSRLATGIRQVAYSRFLNALSEVTVLETLSLQRSFVSDEFLIAFCKLLSDGRFPHLSQLNLNQNLITDTGFVALGQCLSGLQVQHNMKIWAANQLRPSTAVADEALLDALQKNPHIIELNVNWRSPANANTAHVILSNRNSDEHSANVESLKTALLEIHSTTPQMKAFLLEDNPVLAEMLSCEQLSSFQSTLSLLSQNTHLNTLKLPGNSLPSVFVELFCNAVIANGAFRNIRFLDLERNCFQVADISKIVSLVHKHHACDEEQHPFSVIPFESLRLAGQQDLIGKFAVEANTVIMSTFVWNQSLIDLTLDVSEEAMEDLRLNLERNRKKQTRLSITPVTPSAKLSPLLSPQTSKRSSTTNSLSAKRKSRFSFSPMSPVKLEGSPLDTIDDIMSTIARDSPNIKDFTLSDNAFLECLPDNDLRKFSRILMSLLSPNQYLHTLALQNCGIGDPFVDALVTAGEKGLLPNLSVINFTRNRLSDEGVILLVESPFSELRELRIRHRKQRCSSYTAILVLNALGKPHRSKLRVFEFDFDHPDYQTQADRQIAETVKYTND</sequence>
<feature type="region of interest" description="Disordered" evidence="4">
    <location>
        <begin position="391"/>
        <end position="419"/>
    </location>
</feature>
<keyword evidence="3" id="KW-0677">Repeat</keyword>
<comment type="subcellular location">
    <subcellularLocation>
        <location evidence="1">Cytoplasm</location>
    </subcellularLocation>
</comment>
<dbReference type="InterPro" id="IPR001611">
    <property type="entry name" value="Leu-rich_rpt"/>
</dbReference>
<dbReference type="Gene3D" id="3.80.10.10">
    <property type="entry name" value="Ribonuclease Inhibitor"/>
    <property type="match status" value="3"/>
</dbReference>
<dbReference type="InterPro" id="IPR050637">
    <property type="entry name" value="NLRP_innate_immun_reg"/>
</dbReference>
<dbReference type="PANTHER" id="PTHR45690">
    <property type="entry name" value="NACHT, LRR AND PYD DOMAINS-CONTAINING PROTEIN 12"/>
    <property type="match status" value="1"/>
</dbReference>
<dbReference type="InterPro" id="IPR032675">
    <property type="entry name" value="LRR_dom_sf"/>
</dbReference>
<proteinExistence type="predicted"/>
<dbReference type="OrthoDB" id="10629073at2759"/>
<protein>
    <submittedName>
        <fullName evidence="5">Uncharacterized protein</fullName>
    </submittedName>
</protein>
<evidence type="ECO:0000256" key="3">
    <source>
        <dbReference type="ARBA" id="ARBA00022737"/>
    </source>
</evidence>